<feature type="compositionally biased region" description="Polar residues" evidence="1">
    <location>
        <begin position="74"/>
        <end position="93"/>
    </location>
</feature>
<reference evidence="2 3" key="1">
    <citation type="submission" date="2015-04" db="EMBL/GenBank/DDBJ databases">
        <title>Draft genome of the roundworm Trichinella nativa.</title>
        <authorList>
            <person name="Mitreva M."/>
        </authorList>
    </citation>
    <scope>NUCLEOTIDE SEQUENCE [LARGE SCALE GENOMIC DNA]</scope>
    <source>
        <strain evidence="2 3">ISS45</strain>
    </source>
</reference>
<accession>A0A1Y3EHF4</accession>
<feature type="non-terminal residue" evidence="2">
    <location>
        <position position="120"/>
    </location>
</feature>
<evidence type="ECO:0000313" key="2">
    <source>
        <dbReference type="EMBL" id="OUC43266.1"/>
    </source>
</evidence>
<organism evidence="2 3">
    <name type="scientific">Trichinella nativa</name>
    <dbReference type="NCBI Taxonomy" id="6335"/>
    <lineage>
        <taxon>Eukaryota</taxon>
        <taxon>Metazoa</taxon>
        <taxon>Ecdysozoa</taxon>
        <taxon>Nematoda</taxon>
        <taxon>Enoplea</taxon>
        <taxon>Dorylaimia</taxon>
        <taxon>Trichinellida</taxon>
        <taxon>Trichinellidae</taxon>
        <taxon>Trichinella</taxon>
    </lineage>
</organism>
<gene>
    <name evidence="2" type="ORF">D917_09865</name>
</gene>
<dbReference type="EMBL" id="LVZM01015598">
    <property type="protein sequence ID" value="OUC43266.1"/>
    <property type="molecule type" value="Genomic_DNA"/>
</dbReference>
<comment type="caution">
    <text evidence="2">The sequence shown here is derived from an EMBL/GenBank/DDBJ whole genome shotgun (WGS) entry which is preliminary data.</text>
</comment>
<proteinExistence type="predicted"/>
<protein>
    <submittedName>
        <fullName evidence="2">Uncharacterized protein</fullName>
    </submittedName>
</protein>
<evidence type="ECO:0000313" key="3">
    <source>
        <dbReference type="Proteomes" id="UP000243006"/>
    </source>
</evidence>
<feature type="compositionally biased region" description="Low complexity" evidence="1">
    <location>
        <begin position="34"/>
        <end position="45"/>
    </location>
</feature>
<feature type="region of interest" description="Disordered" evidence="1">
    <location>
        <begin position="28"/>
        <end position="47"/>
    </location>
</feature>
<sequence length="120" mass="13294">MTITAQNTNQQSTQRSIVIRTVTEKQRQQLPAFTSTPTSTLSSPSFMQDMSMTDASAATDLSDLTSSLLVPNFKTPTSRNPFKRTSQSSNTFTDDGESIFDKSTPKKRLLTKYDQKTTTA</sequence>
<feature type="region of interest" description="Disordered" evidence="1">
    <location>
        <begin position="71"/>
        <end position="103"/>
    </location>
</feature>
<evidence type="ECO:0000256" key="1">
    <source>
        <dbReference type="SAM" id="MobiDB-lite"/>
    </source>
</evidence>
<name>A0A1Y3EHF4_9BILA</name>
<dbReference type="Proteomes" id="UP000243006">
    <property type="component" value="Unassembled WGS sequence"/>
</dbReference>
<dbReference type="AlphaFoldDB" id="A0A1Y3EHF4"/>